<dbReference type="Pfam" id="PF04055">
    <property type="entry name" value="Radical_SAM"/>
    <property type="match status" value="1"/>
</dbReference>
<dbReference type="NCBIfam" id="TIGR00089">
    <property type="entry name" value="MiaB/RimO family radical SAM methylthiotransferase"/>
    <property type="match status" value="1"/>
</dbReference>
<feature type="domain" description="Radical SAM core" evidence="9">
    <location>
        <begin position="93"/>
        <end position="356"/>
    </location>
</feature>
<dbReference type="PROSITE" id="PS51918">
    <property type="entry name" value="RADICAL_SAM"/>
    <property type="match status" value="1"/>
</dbReference>
<keyword evidence="5" id="KW-0408">Iron</keyword>
<evidence type="ECO:0000259" key="8">
    <source>
        <dbReference type="PROSITE" id="PS51449"/>
    </source>
</evidence>
<dbReference type="InterPro" id="IPR038135">
    <property type="entry name" value="Methylthiotransferase_N_sf"/>
</dbReference>
<keyword evidence="2" id="KW-0004">4Fe-4S</keyword>
<dbReference type="PANTHER" id="PTHR43020:SF2">
    <property type="entry name" value="MITOCHONDRIAL TRNA METHYLTHIOTRANSFERASE CDK5RAP1"/>
    <property type="match status" value="1"/>
</dbReference>
<name>A0ABY7EF88_MYAAR</name>
<keyword evidence="6" id="KW-0411">Iron-sulfur</keyword>
<evidence type="ECO:0000256" key="3">
    <source>
        <dbReference type="ARBA" id="ARBA00022691"/>
    </source>
</evidence>
<feature type="domain" description="MTTase N-terminal" evidence="8">
    <location>
        <begin position="1"/>
        <end position="117"/>
    </location>
</feature>
<keyword evidence="4" id="KW-0479">Metal-binding</keyword>
<dbReference type="InterPro" id="IPR005839">
    <property type="entry name" value="Methylthiotransferase"/>
</dbReference>
<evidence type="ECO:0000313" key="10">
    <source>
        <dbReference type="EMBL" id="WAR07456.1"/>
    </source>
</evidence>
<dbReference type="Gene3D" id="3.40.50.12160">
    <property type="entry name" value="Methylthiotransferase, N-terminal domain"/>
    <property type="match status" value="1"/>
</dbReference>
<accession>A0ABY7EF88</accession>
<evidence type="ECO:0000313" key="11">
    <source>
        <dbReference type="Proteomes" id="UP001164746"/>
    </source>
</evidence>
<dbReference type="InterPro" id="IPR058240">
    <property type="entry name" value="rSAM_sf"/>
</dbReference>
<dbReference type="InterPro" id="IPR007197">
    <property type="entry name" value="rSAM"/>
</dbReference>
<keyword evidence="3" id="KW-0949">S-adenosyl-L-methionine</keyword>
<dbReference type="Pfam" id="PF00919">
    <property type="entry name" value="UPF0004"/>
    <property type="match status" value="1"/>
</dbReference>
<dbReference type="SUPFAM" id="SSF102114">
    <property type="entry name" value="Radical SAM enzymes"/>
    <property type="match status" value="1"/>
</dbReference>
<keyword evidence="7" id="KW-0472">Membrane</keyword>
<comment type="cofactor">
    <cofactor evidence="1">
        <name>[4Fe-4S] cluster</name>
        <dbReference type="ChEBI" id="CHEBI:49883"/>
    </cofactor>
</comment>
<evidence type="ECO:0000256" key="2">
    <source>
        <dbReference type="ARBA" id="ARBA00022485"/>
    </source>
</evidence>
<dbReference type="EMBL" id="CP111017">
    <property type="protein sequence ID" value="WAR07456.1"/>
    <property type="molecule type" value="Genomic_DNA"/>
</dbReference>
<evidence type="ECO:0000256" key="6">
    <source>
        <dbReference type="ARBA" id="ARBA00023014"/>
    </source>
</evidence>
<feature type="non-terminal residue" evidence="10">
    <location>
        <position position="458"/>
    </location>
</feature>
<dbReference type="InterPro" id="IPR013848">
    <property type="entry name" value="Methylthiotransferase_N"/>
</dbReference>
<keyword evidence="11" id="KW-1185">Reference proteome</keyword>
<dbReference type="SFLD" id="SFLDS00029">
    <property type="entry name" value="Radical_SAM"/>
    <property type="match status" value="1"/>
</dbReference>
<protein>
    <submittedName>
        <fullName evidence="10">CK5P1-like protein</fullName>
    </submittedName>
</protein>
<evidence type="ECO:0000256" key="5">
    <source>
        <dbReference type="ARBA" id="ARBA00023004"/>
    </source>
</evidence>
<dbReference type="PANTHER" id="PTHR43020">
    <property type="entry name" value="CDK5 REGULATORY SUBUNIT-ASSOCIATED PROTEIN 1"/>
    <property type="match status" value="1"/>
</dbReference>
<organism evidence="10 11">
    <name type="scientific">Mya arenaria</name>
    <name type="common">Soft-shell clam</name>
    <dbReference type="NCBI Taxonomy" id="6604"/>
    <lineage>
        <taxon>Eukaryota</taxon>
        <taxon>Metazoa</taxon>
        <taxon>Spiralia</taxon>
        <taxon>Lophotrochozoa</taxon>
        <taxon>Mollusca</taxon>
        <taxon>Bivalvia</taxon>
        <taxon>Autobranchia</taxon>
        <taxon>Heteroconchia</taxon>
        <taxon>Euheterodonta</taxon>
        <taxon>Imparidentia</taxon>
        <taxon>Neoheterodontei</taxon>
        <taxon>Myida</taxon>
        <taxon>Myoidea</taxon>
        <taxon>Myidae</taxon>
        <taxon>Mya</taxon>
    </lineage>
</organism>
<dbReference type="InterPro" id="IPR006638">
    <property type="entry name" value="Elp3/MiaA/NifB-like_rSAM"/>
</dbReference>
<evidence type="ECO:0000256" key="4">
    <source>
        <dbReference type="ARBA" id="ARBA00022723"/>
    </source>
</evidence>
<feature type="transmembrane region" description="Helical" evidence="7">
    <location>
        <begin position="20"/>
        <end position="42"/>
    </location>
</feature>
<dbReference type="Gene3D" id="3.80.30.20">
    <property type="entry name" value="tm_1862 like domain"/>
    <property type="match status" value="1"/>
</dbReference>
<dbReference type="SFLD" id="SFLDG01082">
    <property type="entry name" value="B12-binding_domain_containing"/>
    <property type="match status" value="1"/>
</dbReference>
<dbReference type="PROSITE" id="PS51449">
    <property type="entry name" value="MTTASE_N"/>
    <property type="match status" value="1"/>
</dbReference>
<dbReference type="Proteomes" id="UP001164746">
    <property type="component" value="Chromosome 6"/>
</dbReference>
<evidence type="ECO:0000256" key="1">
    <source>
        <dbReference type="ARBA" id="ARBA00001966"/>
    </source>
</evidence>
<evidence type="ECO:0000259" key="9">
    <source>
        <dbReference type="PROSITE" id="PS51918"/>
    </source>
</evidence>
<evidence type="ECO:0000256" key="7">
    <source>
        <dbReference type="SAM" id="Phobius"/>
    </source>
</evidence>
<dbReference type="InterPro" id="IPR023404">
    <property type="entry name" value="rSAM_horseshoe"/>
</dbReference>
<sequence>MLAKNLNKHRWVWEKKFNNFITVLVWSCYFQADVVMVMTCAIREGAEHKVWKKLHYLAKMKRRKMSRGVGPQMKIAILGCMAERLKTQILEREQLVDIVCGPDAYRDLPRCDNMCAYCIVPFTRGRERSRPIDSILEEVRMLSDQGVKEITLLGQNVNSYRDTSDSQHFGLPDLSIKPTLSDGFRTVYRARSGGRRFSDLLDKVSQVDPEMRIRFTAPHPKDFPDEVIELIKDRPTVCGQLHLPAQSGNDDVLSFMRRGYTGQAYRQLVDRVRSILPNVCLTSDFICGFCGESEAAFEDTLALVRDVQYSMVFAYPYSMRQKTHAYHKLIDDVPADIKQARVEQLQQEFRRGAGERNKSLLGHNHLVLVQGPSKKGTGTLFGRNDGGLGVIFPDTEITNSTAQTLHGEGVEISSIQSTGQCTVPNTGQCTIPNTGQCTIPNTGQCTIPNTGQCTIPNT</sequence>
<gene>
    <name evidence="10" type="ORF">MAR_017414</name>
</gene>
<proteinExistence type="predicted"/>
<keyword evidence="7" id="KW-1133">Transmembrane helix</keyword>
<keyword evidence="7" id="KW-0812">Transmembrane</keyword>
<dbReference type="SMART" id="SM00729">
    <property type="entry name" value="Elp3"/>
    <property type="match status" value="1"/>
</dbReference>
<reference evidence="10" key="1">
    <citation type="submission" date="2022-11" db="EMBL/GenBank/DDBJ databases">
        <title>Centuries of genome instability and evolution in soft-shell clam transmissible cancer (bioRxiv).</title>
        <authorList>
            <person name="Hart S.F.M."/>
            <person name="Yonemitsu M.A."/>
            <person name="Giersch R.M."/>
            <person name="Beal B.F."/>
            <person name="Arriagada G."/>
            <person name="Davis B.W."/>
            <person name="Ostrander E.A."/>
            <person name="Goff S.P."/>
            <person name="Metzger M.J."/>
        </authorList>
    </citation>
    <scope>NUCLEOTIDE SEQUENCE</scope>
    <source>
        <strain evidence="10">MELC-2E11</strain>
        <tissue evidence="10">Siphon/mantle</tissue>
    </source>
</reference>